<dbReference type="PANTHER" id="PTHR43163:SF6">
    <property type="entry name" value="DIPEPTIDE TRANSPORT SYSTEM PERMEASE PROTEIN DPPB-RELATED"/>
    <property type="match status" value="1"/>
</dbReference>
<keyword evidence="3" id="KW-1003">Cell membrane</keyword>
<evidence type="ECO:0000313" key="9">
    <source>
        <dbReference type="EMBL" id="SHI04177.1"/>
    </source>
</evidence>
<feature type="transmembrane region" description="Helical" evidence="7">
    <location>
        <begin position="174"/>
        <end position="193"/>
    </location>
</feature>
<evidence type="ECO:0000256" key="6">
    <source>
        <dbReference type="ARBA" id="ARBA00023136"/>
    </source>
</evidence>
<dbReference type="GO" id="GO:0055085">
    <property type="term" value="P:transmembrane transport"/>
    <property type="evidence" value="ECO:0007669"/>
    <property type="project" value="InterPro"/>
</dbReference>
<keyword evidence="6 7" id="KW-0472">Membrane</keyword>
<dbReference type="Gene3D" id="1.10.3720.10">
    <property type="entry name" value="MetI-like"/>
    <property type="match status" value="1"/>
</dbReference>
<dbReference type="InterPro" id="IPR045621">
    <property type="entry name" value="BPD_transp_1_N"/>
</dbReference>
<evidence type="ECO:0000256" key="3">
    <source>
        <dbReference type="ARBA" id="ARBA00022475"/>
    </source>
</evidence>
<evidence type="ECO:0000313" key="10">
    <source>
        <dbReference type="Proteomes" id="UP000183995"/>
    </source>
</evidence>
<dbReference type="PROSITE" id="PS50928">
    <property type="entry name" value="ABC_TM1"/>
    <property type="match status" value="1"/>
</dbReference>
<dbReference type="PANTHER" id="PTHR43163">
    <property type="entry name" value="DIPEPTIDE TRANSPORT SYSTEM PERMEASE PROTEIN DPPB-RELATED"/>
    <property type="match status" value="1"/>
</dbReference>
<dbReference type="GO" id="GO:0005886">
    <property type="term" value="C:plasma membrane"/>
    <property type="evidence" value="ECO:0007669"/>
    <property type="project" value="UniProtKB-SubCell"/>
</dbReference>
<dbReference type="CDD" id="cd06261">
    <property type="entry name" value="TM_PBP2"/>
    <property type="match status" value="1"/>
</dbReference>
<dbReference type="AlphaFoldDB" id="A0A1M5XWH3"/>
<feature type="transmembrane region" description="Helical" evidence="7">
    <location>
        <begin position="243"/>
        <end position="263"/>
    </location>
</feature>
<feature type="domain" description="ABC transmembrane type-1" evidence="8">
    <location>
        <begin position="95"/>
        <end position="297"/>
    </location>
</feature>
<dbReference type="Pfam" id="PF19300">
    <property type="entry name" value="BPD_transp_1_N"/>
    <property type="match status" value="1"/>
</dbReference>
<evidence type="ECO:0000256" key="2">
    <source>
        <dbReference type="ARBA" id="ARBA00022448"/>
    </source>
</evidence>
<organism evidence="9 10">
    <name type="scientific">Sporobacter termitidis DSM 10068</name>
    <dbReference type="NCBI Taxonomy" id="1123282"/>
    <lineage>
        <taxon>Bacteria</taxon>
        <taxon>Bacillati</taxon>
        <taxon>Bacillota</taxon>
        <taxon>Clostridia</taxon>
        <taxon>Eubacteriales</taxon>
        <taxon>Oscillospiraceae</taxon>
        <taxon>Sporobacter</taxon>
    </lineage>
</organism>
<dbReference type="RefSeq" id="WP_073078565.1">
    <property type="nucleotide sequence ID" value="NZ_FQXV01000006.1"/>
</dbReference>
<keyword evidence="2 7" id="KW-0813">Transport</keyword>
<reference evidence="9 10" key="1">
    <citation type="submission" date="2016-11" db="EMBL/GenBank/DDBJ databases">
        <authorList>
            <person name="Jaros S."/>
            <person name="Januszkiewicz K."/>
            <person name="Wedrychowicz H."/>
        </authorList>
    </citation>
    <scope>NUCLEOTIDE SEQUENCE [LARGE SCALE GENOMIC DNA]</scope>
    <source>
        <strain evidence="9 10">DSM 10068</strain>
    </source>
</reference>
<keyword evidence="4 7" id="KW-0812">Transmembrane</keyword>
<evidence type="ECO:0000256" key="7">
    <source>
        <dbReference type="RuleBase" id="RU363032"/>
    </source>
</evidence>
<sequence>MVRYIVRRLLQTLIVLFFVSVCAFLLVRIAPGNPARLMLPQTATDEQVAMMETKLGLDKPLPVQYWVYITGIFKGDFGTSTSYHQPVLPIILQRLPVTAKIAFGTVFFGCLIAILLGVIAGANRGKPVDFFAVFFALIGQSLATPWLAVLLVYIFGIKLKILPAIGTGSGLKYFILPVLTGVVTVAAGITRIARSGMASTLSEDYITATYAKGIRRSVVNWKYAFKNAMIPVVTTAGINLGSFLAGAVIVETVFGMAGIGFLLCDAVNTRDYAMVQSLLLVSAFFITFINLIVDLINARIDPRMSLE</sequence>
<evidence type="ECO:0000259" key="8">
    <source>
        <dbReference type="PROSITE" id="PS50928"/>
    </source>
</evidence>
<feature type="transmembrane region" description="Helical" evidence="7">
    <location>
        <begin position="275"/>
        <end position="296"/>
    </location>
</feature>
<dbReference type="OrthoDB" id="9769919at2"/>
<dbReference type="STRING" id="1123282.SAMN02745823_02100"/>
<comment type="subcellular location">
    <subcellularLocation>
        <location evidence="1 7">Cell membrane</location>
        <topology evidence="1 7">Multi-pass membrane protein</topology>
    </subcellularLocation>
</comment>
<feature type="transmembrane region" description="Helical" evidence="7">
    <location>
        <begin position="12"/>
        <end position="30"/>
    </location>
</feature>
<proteinExistence type="inferred from homology"/>
<dbReference type="Pfam" id="PF00528">
    <property type="entry name" value="BPD_transp_1"/>
    <property type="match status" value="1"/>
</dbReference>
<comment type="similarity">
    <text evidence="7">Belongs to the binding-protein-dependent transport system permease family.</text>
</comment>
<name>A0A1M5XWH3_9FIRM</name>
<keyword evidence="5 7" id="KW-1133">Transmembrane helix</keyword>
<dbReference type="Proteomes" id="UP000183995">
    <property type="component" value="Unassembled WGS sequence"/>
</dbReference>
<dbReference type="EMBL" id="FQXV01000006">
    <property type="protein sequence ID" value="SHI04177.1"/>
    <property type="molecule type" value="Genomic_DNA"/>
</dbReference>
<keyword evidence="10" id="KW-1185">Reference proteome</keyword>
<protein>
    <submittedName>
        <fullName evidence="9">Peptide/nickel transport system permease protein</fullName>
    </submittedName>
</protein>
<feature type="transmembrane region" description="Helical" evidence="7">
    <location>
        <begin position="101"/>
        <end position="123"/>
    </location>
</feature>
<accession>A0A1M5XWH3</accession>
<gene>
    <name evidence="9" type="ORF">SAMN02745823_02100</name>
</gene>
<dbReference type="InterPro" id="IPR000515">
    <property type="entry name" value="MetI-like"/>
</dbReference>
<dbReference type="InterPro" id="IPR035906">
    <property type="entry name" value="MetI-like_sf"/>
</dbReference>
<evidence type="ECO:0000256" key="4">
    <source>
        <dbReference type="ARBA" id="ARBA00022692"/>
    </source>
</evidence>
<feature type="transmembrane region" description="Helical" evidence="7">
    <location>
        <begin position="130"/>
        <end position="154"/>
    </location>
</feature>
<evidence type="ECO:0000256" key="5">
    <source>
        <dbReference type="ARBA" id="ARBA00022989"/>
    </source>
</evidence>
<evidence type="ECO:0000256" key="1">
    <source>
        <dbReference type="ARBA" id="ARBA00004651"/>
    </source>
</evidence>
<dbReference type="SUPFAM" id="SSF161098">
    <property type="entry name" value="MetI-like"/>
    <property type="match status" value="1"/>
</dbReference>